<dbReference type="Gene3D" id="3.40.50.261">
    <property type="entry name" value="Succinyl-CoA synthetase domains"/>
    <property type="match status" value="2"/>
</dbReference>
<dbReference type="PANTHER" id="PTHR42793:SF1">
    <property type="entry name" value="PEPTIDYL-LYSINE N-ACETYLTRANSFERASE PATZ"/>
    <property type="match status" value="1"/>
</dbReference>
<dbReference type="FunFam" id="3.30.1490.20:FF:000020">
    <property type="entry name" value="Protein lysine acetyltransferase"/>
    <property type="match status" value="1"/>
</dbReference>
<evidence type="ECO:0000256" key="3">
    <source>
        <dbReference type="PROSITE-ProRule" id="PRU00409"/>
    </source>
</evidence>
<dbReference type="RefSeq" id="WP_261515642.1">
    <property type="nucleotide sequence ID" value="NZ_JAODNV010000011.1"/>
</dbReference>
<keyword evidence="3" id="KW-0547">Nucleotide-binding</keyword>
<dbReference type="InterPro" id="IPR032875">
    <property type="entry name" value="Succ_CoA_lig_flav_dom"/>
</dbReference>
<keyword evidence="3" id="KW-0067">ATP-binding</keyword>
<evidence type="ECO:0000256" key="1">
    <source>
        <dbReference type="ARBA" id="ARBA00022532"/>
    </source>
</evidence>
<dbReference type="Pfam" id="PF13549">
    <property type="entry name" value="ATP-grasp_5"/>
    <property type="match status" value="1"/>
</dbReference>
<dbReference type="GO" id="GO:0005524">
    <property type="term" value="F:ATP binding"/>
    <property type="evidence" value="ECO:0007669"/>
    <property type="project" value="UniProtKB-UniRule"/>
</dbReference>
<dbReference type="GO" id="GO:0046872">
    <property type="term" value="F:metal ion binding"/>
    <property type="evidence" value="ECO:0007669"/>
    <property type="project" value="InterPro"/>
</dbReference>
<dbReference type="SUPFAM" id="SSF51735">
    <property type="entry name" value="NAD(P)-binding Rossmann-fold domains"/>
    <property type="match status" value="1"/>
</dbReference>
<keyword evidence="6" id="KW-1185">Reference proteome</keyword>
<dbReference type="InterPro" id="IPR013815">
    <property type="entry name" value="ATP_grasp_subdomain_1"/>
</dbReference>
<dbReference type="Gene3D" id="3.30.1490.20">
    <property type="entry name" value="ATP-grasp fold, A domain"/>
    <property type="match status" value="1"/>
</dbReference>
<dbReference type="InterPro" id="IPR011761">
    <property type="entry name" value="ATP-grasp"/>
</dbReference>
<accession>A0A9X2X9R3</accession>
<evidence type="ECO:0000313" key="5">
    <source>
        <dbReference type="EMBL" id="MCT8990751.1"/>
    </source>
</evidence>
<feature type="domain" description="ATP-grasp" evidence="4">
    <location>
        <begin position="486"/>
        <end position="696"/>
    </location>
</feature>
<evidence type="ECO:0000259" key="4">
    <source>
        <dbReference type="PROSITE" id="PS50975"/>
    </source>
</evidence>
<protein>
    <submittedName>
        <fullName evidence="5">Acetate--CoA ligase family protein</fullName>
    </submittedName>
</protein>
<dbReference type="EMBL" id="JAODNV010000011">
    <property type="protein sequence ID" value="MCT8990751.1"/>
    <property type="molecule type" value="Genomic_DNA"/>
</dbReference>
<dbReference type="Gene3D" id="3.40.50.720">
    <property type="entry name" value="NAD(P)-binding Rossmann-like Domain"/>
    <property type="match status" value="1"/>
</dbReference>
<dbReference type="SMART" id="SM00881">
    <property type="entry name" value="CoA_binding"/>
    <property type="match status" value="1"/>
</dbReference>
<dbReference type="AlphaFoldDB" id="A0A9X2X9R3"/>
<organism evidence="5 6">
    <name type="scientific">Chelativorans petroleitrophicus</name>
    <dbReference type="NCBI Taxonomy" id="2975484"/>
    <lineage>
        <taxon>Bacteria</taxon>
        <taxon>Pseudomonadati</taxon>
        <taxon>Pseudomonadota</taxon>
        <taxon>Alphaproteobacteria</taxon>
        <taxon>Hyphomicrobiales</taxon>
        <taxon>Phyllobacteriaceae</taxon>
        <taxon>Chelativorans</taxon>
    </lineage>
</organism>
<name>A0A9X2X9R3_9HYPH</name>
<gene>
    <name evidence="5" type="ORF">NYR54_10675</name>
</gene>
<reference evidence="5" key="1">
    <citation type="submission" date="2022-08" db="EMBL/GenBank/DDBJ databases">
        <title>Chelativorans sichuanense sp. nov., a paraffin oil-degrading bacterium isolated from a mixture of oil-based drill cuttings and paddy soil.</title>
        <authorList>
            <person name="Yu J."/>
            <person name="Liu H."/>
            <person name="Chen Q."/>
        </authorList>
    </citation>
    <scope>NUCLEOTIDE SEQUENCE</scope>
    <source>
        <strain evidence="5">SCAU 2101</strain>
    </source>
</reference>
<dbReference type="InterPro" id="IPR036291">
    <property type="entry name" value="NAD(P)-bd_dom_sf"/>
</dbReference>
<comment type="caution">
    <text evidence="5">The sequence shown here is derived from an EMBL/GenBank/DDBJ whole genome shotgun (WGS) entry which is preliminary data.</text>
</comment>
<dbReference type="Proteomes" id="UP001149009">
    <property type="component" value="Unassembled WGS sequence"/>
</dbReference>
<keyword evidence="5" id="KW-0436">Ligase</keyword>
<comment type="similarity">
    <text evidence="2">In the N-terminal section; belongs to the acetate CoA ligase alpha subunit family.</text>
</comment>
<dbReference type="InterPro" id="IPR003781">
    <property type="entry name" value="CoA-bd"/>
</dbReference>
<dbReference type="GO" id="GO:0006099">
    <property type="term" value="P:tricarboxylic acid cycle"/>
    <property type="evidence" value="ECO:0007669"/>
    <property type="project" value="UniProtKB-KW"/>
</dbReference>
<sequence length="696" mass="74065">MVQDGRGIDRLLRPRSVAVVGASSEPFSLGANVMANFETFGYTGNLHPVSRRFETINGIPCRKSISELPDGIDLAALVVPAAAVRQAIEECAAKGIGSAVIFASGFAELGEEGLAEQAEIARIARAAGMAVLGPNCLGFTNFVSSVPVTFERIQPMALNGPAVAVVAQSGAMTGNIREALRSRGLPIAYAISTGNEAVLAAEDILSELVDDEAVGSFAVFVEQIRNPSAFLAFAHMAWDRGKPVVLMHPGRSQRSREAAQSHTGAMAGDHAVMETFVRAAGVTLVSSFDELFDTTLLRHRYPHARINGLGIVTNSGAVRGFCLDFCEDIGLELPLLQQETSEALADVLPDFAAIDNPLDITAMGMSKPSLFGDSCAAMLEDKGIDALLVAAMGGAPRQVMAKWESLKPVMSDAGKPVAIAFMGDELPMPQEFLEDIRATGVPFFRSPERAMRAFANIARLEYHTGLPAPAQLPGGTTRTVAEHQGKALLRERGIAVPDGELARDLASAKAIAARIGYPVALKVQAAHIAHKSDLGGVKLNLTDEAALDRAWQDIETSLENHAAGEAIDGMLVEKMAPAFDLELVVSARRDPSWGVVLIFGLGGVLTELLRDIRMVPAGVPRAVIESKLLSLKAAHLLQGYRGSPRLDIDAVVELLERLAQLMLDDCSIAEIEINPLAVYPEGGGVRILDVLMTRRD</sequence>
<evidence type="ECO:0000313" key="6">
    <source>
        <dbReference type="Proteomes" id="UP001149009"/>
    </source>
</evidence>
<dbReference type="Gene3D" id="3.30.470.20">
    <property type="entry name" value="ATP-grasp fold, B domain"/>
    <property type="match status" value="1"/>
</dbReference>
<dbReference type="Pfam" id="PF13380">
    <property type="entry name" value="CoA_binding_2"/>
    <property type="match status" value="1"/>
</dbReference>
<dbReference type="InterPro" id="IPR016102">
    <property type="entry name" value="Succinyl-CoA_synth-like"/>
</dbReference>
<evidence type="ECO:0000256" key="2">
    <source>
        <dbReference type="ARBA" id="ARBA00060888"/>
    </source>
</evidence>
<dbReference type="SUPFAM" id="SSF52210">
    <property type="entry name" value="Succinyl-CoA synthetase domains"/>
    <property type="match status" value="2"/>
</dbReference>
<dbReference type="GO" id="GO:0016874">
    <property type="term" value="F:ligase activity"/>
    <property type="evidence" value="ECO:0007669"/>
    <property type="project" value="UniProtKB-KW"/>
</dbReference>
<dbReference type="PANTHER" id="PTHR42793">
    <property type="entry name" value="COA BINDING DOMAIN CONTAINING PROTEIN"/>
    <property type="match status" value="1"/>
</dbReference>
<dbReference type="Pfam" id="PF13607">
    <property type="entry name" value="Succ_CoA_lig"/>
    <property type="match status" value="1"/>
</dbReference>
<proteinExistence type="inferred from homology"/>
<dbReference type="PROSITE" id="PS50975">
    <property type="entry name" value="ATP_GRASP"/>
    <property type="match status" value="1"/>
</dbReference>
<keyword evidence="1" id="KW-0816">Tricarboxylic acid cycle</keyword>
<dbReference type="SUPFAM" id="SSF56059">
    <property type="entry name" value="Glutathione synthetase ATP-binding domain-like"/>
    <property type="match status" value="1"/>
</dbReference>